<dbReference type="EMBL" id="CM009756">
    <property type="protein sequence ID" value="PUZ43485.1"/>
    <property type="molecule type" value="Genomic_DNA"/>
</dbReference>
<dbReference type="Proteomes" id="UP000244336">
    <property type="component" value="Chromosome 8"/>
</dbReference>
<organism evidence="2 3">
    <name type="scientific">Panicum hallii var. hallii</name>
    <dbReference type="NCBI Taxonomy" id="1504633"/>
    <lineage>
        <taxon>Eukaryota</taxon>
        <taxon>Viridiplantae</taxon>
        <taxon>Streptophyta</taxon>
        <taxon>Embryophyta</taxon>
        <taxon>Tracheophyta</taxon>
        <taxon>Spermatophyta</taxon>
        <taxon>Magnoliopsida</taxon>
        <taxon>Liliopsida</taxon>
        <taxon>Poales</taxon>
        <taxon>Poaceae</taxon>
        <taxon>PACMAD clade</taxon>
        <taxon>Panicoideae</taxon>
        <taxon>Panicodae</taxon>
        <taxon>Paniceae</taxon>
        <taxon>Panicinae</taxon>
        <taxon>Panicum</taxon>
        <taxon>Panicum sect. Panicum</taxon>
    </lineage>
</organism>
<feature type="region of interest" description="Disordered" evidence="1">
    <location>
        <begin position="86"/>
        <end position="113"/>
    </location>
</feature>
<dbReference type="AlphaFoldDB" id="A0A2T7CJG3"/>
<accession>A0A2T7CJG3</accession>
<evidence type="ECO:0000256" key="1">
    <source>
        <dbReference type="SAM" id="MobiDB-lite"/>
    </source>
</evidence>
<dbReference type="Gramene" id="PUZ43484">
    <property type="protein sequence ID" value="PUZ43484"/>
    <property type="gene ID" value="GQ55_8G013500"/>
</dbReference>
<gene>
    <name evidence="2" type="ORF">GQ55_8G013500</name>
</gene>
<protein>
    <submittedName>
        <fullName evidence="2">Uncharacterized protein</fullName>
    </submittedName>
</protein>
<evidence type="ECO:0000313" key="2">
    <source>
        <dbReference type="EMBL" id="PUZ43485.1"/>
    </source>
</evidence>
<feature type="region of interest" description="Disordered" evidence="1">
    <location>
        <begin position="33"/>
        <end position="69"/>
    </location>
</feature>
<evidence type="ECO:0000313" key="3">
    <source>
        <dbReference type="Proteomes" id="UP000244336"/>
    </source>
</evidence>
<reference evidence="2 3" key="1">
    <citation type="submission" date="2018-04" db="EMBL/GenBank/DDBJ databases">
        <title>WGS assembly of Panicum hallii var. hallii HAL2.</title>
        <authorList>
            <person name="Lovell J."/>
            <person name="Jenkins J."/>
            <person name="Lowry D."/>
            <person name="Mamidi S."/>
            <person name="Sreedasyam A."/>
            <person name="Weng X."/>
            <person name="Barry K."/>
            <person name="Bonette J."/>
            <person name="Campitelli B."/>
            <person name="Daum C."/>
            <person name="Gordon S."/>
            <person name="Gould B."/>
            <person name="Lipzen A."/>
            <person name="MacQueen A."/>
            <person name="Palacio-Mejia J."/>
            <person name="Plott C."/>
            <person name="Shakirov E."/>
            <person name="Shu S."/>
            <person name="Yoshinaga Y."/>
            <person name="Zane M."/>
            <person name="Rokhsar D."/>
            <person name="Grimwood J."/>
            <person name="Schmutz J."/>
            <person name="Juenger T."/>
        </authorList>
    </citation>
    <scope>NUCLEOTIDE SEQUENCE [LARGE SCALE GENOMIC DNA]</scope>
    <source>
        <strain evidence="3">cv. HAL2</strain>
        <strain evidence="2">HAL2</strain>
    </source>
</reference>
<name>A0A2T7CJG3_9POAL</name>
<feature type="compositionally biased region" description="Basic residues" evidence="1">
    <location>
        <begin position="36"/>
        <end position="46"/>
    </location>
</feature>
<keyword evidence="3" id="KW-1185">Reference proteome</keyword>
<proteinExistence type="predicted"/>
<dbReference type="EMBL" id="CM009756">
    <property type="protein sequence ID" value="PUZ43484.1"/>
    <property type="molecule type" value="Genomic_DNA"/>
</dbReference>
<dbReference type="Gramene" id="PUZ43485">
    <property type="protein sequence ID" value="PUZ43485"/>
    <property type="gene ID" value="GQ55_8G013500"/>
</dbReference>
<sequence>MLHNPQPFQYQIHLQIPESHSRAMGEAVLCAPGRHGSCRRRRRRRGGRDESGGTLRISYPNQGGEAFVDIPAGDMAPAEVAPPPAIALSGFPRSPPSHSLAQNYLRPRARAAN</sequence>